<evidence type="ECO:0000313" key="6">
    <source>
        <dbReference type="EMBL" id="CCG00440.1"/>
    </source>
</evidence>
<dbReference type="Pfam" id="PF01479">
    <property type="entry name" value="S4"/>
    <property type="match status" value="1"/>
</dbReference>
<proteinExistence type="inferred from homology"/>
<dbReference type="Pfam" id="PF00849">
    <property type="entry name" value="PseudoU_synth_2"/>
    <property type="match status" value="1"/>
</dbReference>
<protein>
    <submittedName>
        <fullName evidence="6">Ribosomal large subunit pseudouridine synthase B</fullName>
    </submittedName>
</protein>
<dbReference type="SMART" id="SM00363">
    <property type="entry name" value="S4"/>
    <property type="match status" value="1"/>
</dbReference>
<dbReference type="EMBL" id="FO117608">
    <property type="protein sequence ID" value="CCG00440.1"/>
    <property type="molecule type" value="Genomic_DNA"/>
</dbReference>
<dbReference type="InterPro" id="IPR020094">
    <property type="entry name" value="TruA/RsuA/RluB/E/F_N"/>
</dbReference>
<comment type="similarity">
    <text evidence="1">Belongs to the pseudouridine synthase RsuA family.</text>
</comment>
<dbReference type="FunFam" id="3.10.290.10:FF:000003">
    <property type="entry name" value="Pseudouridine synthase"/>
    <property type="match status" value="1"/>
</dbReference>
<dbReference type="InterPro" id="IPR020103">
    <property type="entry name" value="PsdUridine_synth_cat_dom_sf"/>
</dbReference>
<evidence type="ECO:0000256" key="3">
    <source>
        <dbReference type="PROSITE-ProRule" id="PRU00182"/>
    </source>
</evidence>
<evidence type="ECO:0000256" key="4">
    <source>
        <dbReference type="SAM" id="MobiDB-lite"/>
    </source>
</evidence>
<feature type="domain" description="RNA-binding S4" evidence="5">
    <location>
        <begin position="64"/>
        <end position="128"/>
    </location>
</feature>
<dbReference type="GO" id="GO:0003723">
    <property type="term" value="F:RNA binding"/>
    <property type="evidence" value="ECO:0007669"/>
    <property type="project" value="UniProtKB-KW"/>
</dbReference>
<dbReference type="InterPro" id="IPR050343">
    <property type="entry name" value="RsuA_PseudoU_synthase"/>
</dbReference>
<dbReference type="SUPFAM" id="SSF55120">
    <property type="entry name" value="Pseudouridine synthase"/>
    <property type="match status" value="1"/>
</dbReference>
<evidence type="ECO:0000259" key="5">
    <source>
        <dbReference type="SMART" id="SM00363"/>
    </source>
</evidence>
<gene>
    <name evidence="6" type="ORF">VIS_S18DCB90004</name>
</gene>
<feature type="region of interest" description="Disordered" evidence="4">
    <location>
        <begin position="1"/>
        <end position="59"/>
    </location>
</feature>
<dbReference type="PROSITE" id="PS50889">
    <property type="entry name" value="S4"/>
    <property type="match status" value="1"/>
</dbReference>
<reference evidence="6" key="1">
    <citation type="journal article" date="2012" name="Environ. Microbiol.">
        <title>Genomic content of uncultured Bacteroidetes from contrasting oceanic provinces in the North Atlantic Ocean.</title>
        <authorList>
            <person name="Gomez-Pereira P.R."/>
            <person name="Schuler M."/>
            <person name="Fuchs B.M."/>
            <person name="Bennke C."/>
            <person name="Teeling H."/>
            <person name="Waldmann J."/>
            <person name="Richter M."/>
            <person name="Barbe V."/>
            <person name="Bataille E."/>
            <person name="Glockner F.O."/>
            <person name="Amann R."/>
        </authorList>
    </citation>
    <scope>NUCLEOTIDE SEQUENCE</scope>
</reference>
<name>H6RHC9_9BACT</name>
<dbReference type="InterPro" id="IPR036986">
    <property type="entry name" value="S4_RNA-bd_sf"/>
</dbReference>
<dbReference type="AlphaFoldDB" id="H6RHC9"/>
<reference evidence="6" key="2">
    <citation type="submission" date="2012-02" db="EMBL/GenBank/DDBJ databases">
        <authorList>
            <person name="Genoscope - CEA"/>
        </authorList>
    </citation>
    <scope>NUCLEOTIDE SEQUENCE</scope>
</reference>
<keyword evidence="2" id="KW-0413">Isomerase</keyword>
<dbReference type="InterPro" id="IPR006145">
    <property type="entry name" value="PsdUridine_synth_RsuA/RluA"/>
</dbReference>
<accession>H6RHC9</accession>
<feature type="compositionally biased region" description="Low complexity" evidence="4">
    <location>
        <begin position="15"/>
        <end position="27"/>
    </location>
</feature>
<dbReference type="GO" id="GO:0000455">
    <property type="term" value="P:enzyme-directed rRNA pseudouridine synthesis"/>
    <property type="evidence" value="ECO:0007669"/>
    <property type="project" value="UniProtKB-ARBA"/>
</dbReference>
<sequence>MKQNPDQGRRGGARKGSAGQRSGSAKPSNKRGGQRSSSSRPGGRPGGPKPKLKFAPVPDSTATMRLNRYIAQAGVCSRREADVMIGAGVVSVNNKVITTLGFKVDPTKDLVRVEGDTIRPETMRYVLVNKPKNFLGIENDPSGRRSVGDLIKNACKERIYPVDRIEKESTGLILFTNDGELAKRLNHPKVGLRELYHITLAKKANPEDLEKMLEGFVLDEGFVKAKEVAFVKNDPHDIGMEIHSNRSRIVRRMWEHLGHKVIKVDRVVYGPLTKKDLPRGHWRHLTKEELNMLRMTT</sequence>
<dbReference type="InterPro" id="IPR042092">
    <property type="entry name" value="PsdUridine_s_RsuA/RluB/E/F_cat"/>
</dbReference>
<dbReference type="PANTHER" id="PTHR47683:SF2">
    <property type="entry name" value="RNA-BINDING S4 DOMAIN-CONTAINING PROTEIN"/>
    <property type="match status" value="1"/>
</dbReference>
<dbReference type="NCBIfam" id="TIGR00093">
    <property type="entry name" value="pseudouridine synthase"/>
    <property type="match status" value="1"/>
</dbReference>
<dbReference type="Gene3D" id="3.30.70.580">
    <property type="entry name" value="Pseudouridine synthase I, catalytic domain, N-terminal subdomain"/>
    <property type="match status" value="1"/>
</dbReference>
<dbReference type="CDD" id="cd00165">
    <property type="entry name" value="S4"/>
    <property type="match status" value="1"/>
</dbReference>
<dbReference type="Gene3D" id="3.10.290.10">
    <property type="entry name" value="RNA-binding S4 domain"/>
    <property type="match status" value="1"/>
</dbReference>
<keyword evidence="3" id="KW-0694">RNA-binding</keyword>
<dbReference type="Gene3D" id="3.30.70.1560">
    <property type="entry name" value="Alpha-L RNA-binding motif"/>
    <property type="match status" value="1"/>
</dbReference>
<dbReference type="GO" id="GO:0120159">
    <property type="term" value="F:rRNA pseudouridine synthase activity"/>
    <property type="evidence" value="ECO:0007669"/>
    <property type="project" value="UniProtKB-ARBA"/>
</dbReference>
<organism evidence="6">
    <name type="scientific">uncultured Flavobacteriia bacterium</name>
    <dbReference type="NCBI Taxonomy" id="212695"/>
    <lineage>
        <taxon>Bacteria</taxon>
        <taxon>Pseudomonadati</taxon>
        <taxon>Bacteroidota</taxon>
        <taxon>Flavobacteriia</taxon>
        <taxon>environmental samples</taxon>
    </lineage>
</organism>
<evidence type="ECO:0000256" key="2">
    <source>
        <dbReference type="ARBA" id="ARBA00023235"/>
    </source>
</evidence>
<dbReference type="SUPFAM" id="SSF55174">
    <property type="entry name" value="Alpha-L RNA-binding motif"/>
    <property type="match status" value="1"/>
</dbReference>
<dbReference type="InterPro" id="IPR000748">
    <property type="entry name" value="PsdUridine_synth_RsuA/RluB/E/F"/>
</dbReference>
<dbReference type="PANTHER" id="PTHR47683">
    <property type="entry name" value="PSEUDOURIDINE SYNTHASE FAMILY PROTEIN-RELATED"/>
    <property type="match status" value="1"/>
</dbReference>
<dbReference type="InterPro" id="IPR002942">
    <property type="entry name" value="S4_RNA-bd"/>
</dbReference>
<evidence type="ECO:0000256" key="1">
    <source>
        <dbReference type="ARBA" id="ARBA00008348"/>
    </source>
</evidence>